<comment type="caution">
    <text evidence="1">The sequence shown here is derived from an EMBL/GenBank/DDBJ whole genome shotgun (WGS) entry which is preliminary data.</text>
</comment>
<dbReference type="EMBL" id="JAAAUY010000787">
    <property type="protein sequence ID" value="KAF9326410.1"/>
    <property type="molecule type" value="Genomic_DNA"/>
</dbReference>
<dbReference type="Proteomes" id="UP000696485">
    <property type="component" value="Unassembled WGS sequence"/>
</dbReference>
<accession>A0A9P5VIE2</accession>
<name>A0A9P5VIE2_9FUNG</name>
<evidence type="ECO:0000313" key="1">
    <source>
        <dbReference type="EMBL" id="KAF9326410.1"/>
    </source>
</evidence>
<reference evidence="1" key="1">
    <citation type="journal article" date="2020" name="Fungal Divers.">
        <title>Resolving the Mortierellaceae phylogeny through synthesis of multi-gene phylogenetics and phylogenomics.</title>
        <authorList>
            <person name="Vandepol N."/>
            <person name="Liber J."/>
            <person name="Desiro A."/>
            <person name="Na H."/>
            <person name="Kennedy M."/>
            <person name="Barry K."/>
            <person name="Grigoriev I.V."/>
            <person name="Miller A.N."/>
            <person name="O'Donnell K."/>
            <person name="Stajich J.E."/>
            <person name="Bonito G."/>
        </authorList>
    </citation>
    <scope>NUCLEOTIDE SEQUENCE</scope>
    <source>
        <strain evidence="1">NVP1</strain>
    </source>
</reference>
<gene>
    <name evidence="1" type="ORF">BG006_010153</name>
</gene>
<keyword evidence="2" id="KW-1185">Reference proteome</keyword>
<evidence type="ECO:0000313" key="2">
    <source>
        <dbReference type="Proteomes" id="UP000696485"/>
    </source>
</evidence>
<sequence length="346" mass="40107">MLMQHCWNLISNNPGIERLDFEKHLKELKNLKIFRSSQILELLAAAPTIESLSIFSSWWQISDPLPEVNRTLRTLHMECLNGIRDLWGILDLFPNLSHLASIRSLDVNLDQDWDGALWQLPNLAEITTDDQLDKRLCLALIKNCHKLKAIRLRRVPMCIADSKESRPAHDPANRLLVSMSHIRVLDSLEALVDRIPGPGPMATELSAAEAMAVEKFERYRVQQRGVYDRLASLTRLKHSDLRFENRDTKNPPYHNYEVNGEYYRGFDGSTFDTLELSLASRLDRLGGLRHLEMIGFERIDHRIGRAEVEWTAKSWPNLRLMYGLDKERIHRAEPDPRRSELKAYLQ</sequence>
<dbReference type="InterPro" id="IPR032675">
    <property type="entry name" value="LRR_dom_sf"/>
</dbReference>
<organism evidence="1 2">
    <name type="scientific">Podila minutissima</name>
    <dbReference type="NCBI Taxonomy" id="64525"/>
    <lineage>
        <taxon>Eukaryota</taxon>
        <taxon>Fungi</taxon>
        <taxon>Fungi incertae sedis</taxon>
        <taxon>Mucoromycota</taxon>
        <taxon>Mortierellomycotina</taxon>
        <taxon>Mortierellomycetes</taxon>
        <taxon>Mortierellales</taxon>
        <taxon>Mortierellaceae</taxon>
        <taxon>Podila</taxon>
    </lineage>
</organism>
<dbReference type="Gene3D" id="3.80.10.10">
    <property type="entry name" value="Ribonuclease Inhibitor"/>
    <property type="match status" value="1"/>
</dbReference>
<proteinExistence type="predicted"/>
<dbReference type="AlphaFoldDB" id="A0A9P5VIE2"/>
<protein>
    <submittedName>
        <fullName evidence="1">Uncharacterized protein</fullName>
    </submittedName>
</protein>
<dbReference type="SUPFAM" id="SSF52047">
    <property type="entry name" value="RNI-like"/>
    <property type="match status" value="1"/>
</dbReference>